<protein>
    <submittedName>
        <fullName evidence="2">Uncharacterized protein</fullName>
    </submittedName>
</protein>
<accession>A0A4C1XDQ2</accession>
<evidence type="ECO:0000313" key="3">
    <source>
        <dbReference type="Proteomes" id="UP000299102"/>
    </source>
</evidence>
<gene>
    <name evidence="2" type="ORF">EVAR_45249_1</name>
</gene>
<name>A0A4C1XDQ2_EUMVA</name>
<dbReference type="Proteomes" id="UP000299102">
    <property type="component" value="Unassembled WGS sequence"/>
</dbReference>
<comment type="caution">
    <text evidence="2">The sequence shown here is derived from an EMBL/GenBank/DDBJ whole genome shotgun (WGS) entry which is preliminary data.</text>
</comment>
<organism evidence="2 3">
    <name type="scientific">Eumeta variegata</name>
    <name type="common">Bagworm moth</name>
    <name type="synonym">Eumeta japonica</name>
    <dbReference type="NCBI Taxonomy" id="151549"/>
    <lineage>
        <taxon>Eukaryota</taxon>
        <taxon>Metazoa</taxon>
        <taxon>Ecdysozoa</taxon>
        <taxon>Arthropoda</taxon>
        <taxon>Hexapoda</taxon>
        <taxon>Insecta</taxon>
        <taxon>Pterygota</taxon>
        <taxon>Neoptera</taxon>
        <taxon>Endopterygota</taxon>
        <taxon>Lepidoptera</taxon>
        <taxon>Glossata</taxon>
        <taxon>Ditrysia</taxon>
        <taxon>Tineoidea</taxon>
        <taxon>Psychidae</taxon>
        <taxon>Oiketicinae</taxon>
        <taxon>Eumeta</taxon>
    </lineage>
</organism>
<keyword evidence="3" id="KW-1185">Reference proteome</keyword>
<evidence type="ECO:0000256" key="1">
    <source>
        <dbReference type="SAM" id="MobiDB-lite"/>
    </source>
</evidence>
<reference evidence="2 3" key="1">
    <citation type="journal article" date="2019" name="Commun. Biol.">
        <title>The bagworm genome reveals a unique fibroin gene that provides high tensile strength.</title>
        <authorList>
            <person name="Kono N."/>
            <person name="Nakamura H."/>
            <person name="Ohtoshi R."/>
            <person name="Tomita M."/>
            <person name="Numata K."/>
            <person name="Arakawa K."/>
        </authorList>
    </citation>
    <scope>NUCLEOTIDE SEQUENCE [LARGE SCALE GENOMIC DNA]</scope>
</reference>
<dbReference type="AlphaFoldDB" id="A0A4C1XDQ2"/>
<dbReference type="OrthoDB" id="425619at2759"/>
<feature type="compositionally biased region" description="Basic and acidic residues" evidence="1">
    <location>
        <begin position="20"/>
        <end position="55"/>
    </location>
</feature>
<dbReference type="EMBL" id="BGZK01000808">
    <property type="protein sequence ID" value="GBP61230.1"/>
    <property type="molecule type" value="Genomic_DNA"/>
</dbReference>
<evidence type="ECO:0000313" key="2">
    <source>
        <dbReference type="EMBL" id="GBP61230.1"/>
    </source>
</evidence>
<feature type="region of interest" description="Disordered" evidence="1">
    <location>
        <begin position="17"/>
        <end position="55"/>
    </location>
</feature>
<proteinExistence type="predicted"/>
<sequence length="113" mass="13269">MLFVDASDKVSGALLMQGENEMKKMQPDASRKSSDLESKYSATERERQLTPRSESEVTVEKLEDEQKLNVTYSKIIKYYARKLKYKREITFVMGSNYAYRVMQWFICAVRFLS</sequence>